<comment type="similarity">
    <text evidence="8">Belongs to the S-100 family.</text>
</comment>
<dbReference type="PROSITE" id="PS00018">
    <property type="entry name" value="EF_HAND_1"/>
    <property type="match status" value="1"/>
</dbReference>
<proteinExistence type="inferred from homology"/>
<dbReference type="SMART" id="SM01394">
    <property type="entry name" value="S_100"/>
    <property type="match status" value="1"/>
</dbReference>
<evidence type="ECO:0000313" key="11">
    <source>
        <dbReference type="Proteomes" id="UP000694417"/>
    </source>
</evidence>
<sequence length="88" mass="10311">MENIIAIIDLFQKYSETDKETETLTKKELKELLETEFQQILKNPNDPDTVDIIMQSLDQDHNNKVDFTEYLLMIFKLTKACNKIIGLC</sequence>
<dbReference type="GO" id="GO:0036457">
    <property type="term" value="C:keratohyalin granule"/>
    <property type="evidence" value="ECO:0007669"/>
    <property type="project" value="TreeGrafter"/>
</dbReference>
<dbReference type="InterPro" id="IPR002048">
    <property type="entry name" value="EF_hand_dom"/>
</dbReference>
<keyword evidence="3 8" id="KW-0479">Metal-binding</keyword>
<dbReference type="GO" id="GO:0061436">
    <property type="term" value="P:establishment of skin barrier"/>
    <property type="evidence" value="ECO:0007669"/>
    <property type="project" value="TreeGrafter"/>
</dbReference>
<dbReference type="InterPro" id="IPR018247">
    <property type="entry name" value="EF_Hand_1_Ca_BS"/>
</dbReference>
<dbReference type="InterPro" id="IPR052503">
    <property type="entry name" value="S100-fused_Epidermal_Struct"/>
</dbReference>
<dbReference type="PROSITE" id="PS50222">
    <property type="entry name" value="EF_HAND_2"/>
    <property type="match status" value="1"/>
</dbReference>
<reference evidence="10" key="1">
    <citation type="submission" date="2025-08" db="UniProtKB">
        <authorList>
            <consortium name="Ensembl"/>
        </authorList>
    </citation>
    <scope>IDENTIFICATION</scope>
</reference>
<dbReference type="PANTHER" id="PTHR22571">
    <property type="entry name" value="FILAGGRIN-RELATED"/>
    <property type="match status" value="1"/>
</dbReference>
<dbReference type="FunFam" id="1.10.238.10:FF:000133">
    <property type="entry name" value="Filaggrin"/>
    <property type="match status" value="1"/>
</dbReference>
<keyword evidence="5 8" id="KW-0106">Calcium</keyword>
<evidence type="ECO:0000256" key="6">
    <source>
        <dbReference type="ARBA" id="ARBA00038258"/>
    </source>
</evidence>
<keyword evidence="2" id="KW-0597">Phosphoprotein</keyword>
<evidence type="ECO:0000256" key="5">
    <source>
        <dbReference type="ARBA" id="ARBA00022837"/>
    </source>
</evidence>
<dbReference type="Proteomes" id="UP000694417">
    <property type="component" value="Unplaced"/>
</dbReference>
<evidence type="ECO:0000256" key="3">
    <source>
        <dbReference type="ARBA" id="ARBA00022723"/>
    </source>
</evidence>
<dbReference type="InterPro" id="IPR001751">
    <property type="entry name" value="S100/CaBP7/8-like_CS"/>
</dbReference>
<keyword evidence="11" id="KW-1185">Reference proteome</keyword>
<dbReference type="Ensembl" id="ENSUPAT00010007039.1">
    <property type="protein sequence ID" value="ENSUPAP00010006151.1"/>
    <property type="gene ID" value="ENSUPAG00010004964.1"/>
</dbReference>
<dbReference type="InterPro" id="IPR011992">
    <property type="entry name" value="EF-hand-dom_pair"/>
</dbReference>
<dbReference type="InterPro" id="IPR013787">
    <property type="entry name" value="S100_Ca-bd_sub"/>
</dbReference>
<protein>
    <recommendedName>
        <fullName evidence="8">Protein S100</fullName>
    </recommendedName>
    <alternativeName>
        <fullName evidence="8">S100 calcium-binding protein</fullName>
    </alternativeName>
</protein>
<evidence type="ECO:0000256" key="8">
    <source>
        <dbReference type="RuleBase" id="RU361184"/>
    </source>
</evidence>
<evidence type="ECO:0000259" key="9">
    <source>
        <dbReference type="PROSITE" id="PS50222"/>
    </source>
</evidence>
<evidence type="ECO:0000313" key="10">
    <source>
        <dbReference type="Ensembl" id="ENSUPAP00010006151.1"/>
    </source>
</evidence>
<dbReference type="GeneTree" id="ENSGT00940000154467"/>
<dbReference type="Gene3D" id="1.10.238.10">
    <property type="entry name" value="EF-hand"/>
    <property type="match status" value="1"/>
</dbReference>
<comment type="similarity">
    <text evidence="6">Belongs to the S100-fused protein family.</text>
</comment>
<dbReference type="SUPFAM" id="SSF47473">
    <property type="entry name" value="EF-hand"/>
    <property type="match status" value="1"/>
</dbReference>
<feature type="domain" description="EF-hand" evidence="9">
    <location>
        <begin position="45"/>
        <end position="80"/>
    </location>
</feature>
<dbReference type="Pfam" id="PF01023">
    <property type="entry name" value="S_100"/>
    <property type="match status" value="1"/>
</dbReference>
<reference evidence="10" key="2">
    <citation type="submission" date="2025-09" db="UniProtKB">
        <authorList>
            <consortium name="Ensembl"/>
        </authorList>
    </citation>
    <scope>IDENTIFICATION</scope>
</reference>
<organism evidence="10 11">
    <name type="scientific">Urocitellus parryii</name>
    <name type="common">Arctic ground squirrel</name>
    <name type="synonym">Spermophilus parryii</name>
    <dbReference type="NCBI Taxonomy" id="9999"/>
    <lineage>
        <taxon>Eukaryota</taxon>
        <taxon>Metazoa</taxon>
        <taxon>Chordata</taxon>
        <taxon>Craniata</taxon>
        <taxon>Vertebrata</taxon>
        <taxon>Euteleostomi</taxon>
        <taxon>Mammalia</taxon>
        <taxon>Eutheria</taxon>
        <taxon>Euarchontoglires</taxon>
        <taxon>Glires</taxon>
        <taxon>Rodentia</taxon>
        <taxon>Sciuromorpha</taxon>
        <taxon>Sciuridae</taxon>
        <taxon>Xerinae</taxon>
        <taxon>Marmotini</taxon>
        <taxon>Urocitellus</taxon>
    </lineage>
</organism>
<evidence type="ECO:0000256" key="1">
    <source>
        <dbReference type="ARBA" id="ARBA00004463"/>
    </source>
</evidence>
<dbReference type="AlphaFoldDB" id="A0A8D2GYU3"/>
<dbReference type="PANTHER" id="PTHR22571:SF51">
    <property type="entry name" value="FILAGGRIN"/>
    <property type="match status" value="1"/>
</dbReference>
<dbReference type="GO" id="GO:0005509">
    <property type="term" value="F:calcium ion binding"/>
    <property type="evidence" value="ECO:0007669"/>
    <property type="project" value="InterPro"/>
</dbReference>
<comment type="similarity">
    <text evidence="7">In the N-terminal section; belongs to the S-100 family.</text>
</comment>
<dbReference type="CDD" id="cd00213">
    <property type="entry name" value="S-100"/>
    <property type="match status" value="1"/>
</dbReference>
<dbReference type="GO" id="GO:0001533">
    <property type="term" value="C:cornified envelope"/>
    <property type="evidence" value="ECO:0007669"/>
    <property type="project" value="TreeGrafter"/>
</dbReference>
<evidence type="ECO:0000256" key="4">
    <source>
        <dbReference type="ARBA" id="ARBA00022737"/>
    </source>
</evidence>
<comment type="subcellular location">
    <subcellularLocation>
        <location evidence="1">Cytoplasmic granule</location>
    </subcellularLocation>
</comment>
<dbReference type="GO" id="GO:0046914">
    <property type="term" value="F:transition metal ion binding"/>
    <property type="evidence" value="ECO:0007669"/>
    <property type="project" value="InterPro"/>
</dbReference>
<name>A0A8D2GYU3_UROPR</name>
<dbReference type="InterPro" id="IPR034325">
    <property type="entry name" value="S-100_dom"/>
</dbReference>
<evidence type="ECO:0000256" key="7">
    <source>
        <dbReference type="ARBA" id="ARBA00060799"/>
    </source>
</evidence>
<evidence type="ECO:0000256" key="2">
    <source>
        <dbReference type="ARBA" id="ARBA00022553"/>
    </source>
</evidence>
<accession>A0A8D2GYU3</accession>
<keyword evidence="4" id="KW-0677">Repeat</keyword>
<dbReference type="PROSITE" id="PS00303">
    <property type="entry name" value="S100_CABP"/>
    <property type="match status" value="1"/>
</dbReference>